<feature type="region of interest" description="Disordered" evidence="1">
    <location>
        <begin position="299"/>
        <end position="393"/>
    </location>
</feature>
<comment type="caution">
    <text evidence="2">The sequence shown here is derived from an EMBL/GenBank/DDBJ whole genome shotgun (WGS) entry which is preliminary data.</text>
</comment>
<protein>
    <submittedName>
        <fullName evidence="2">Outer dense fiber protein 3-like protein 2</fullName>
    </submittedName>
</protein>
<gene>
    <name evidence="2" type="ORF">M9Y10_005651</name>
</gene>
<feature type="compositionally biased region" description="Basic and acidic residues" evidence="1">
    <location>
        <begin position="331"/>
        <end position="342"/>
    </location>
</feature>
<evidence type="ECO:0000313" key="2">
    <source>
        <dbReference type="EMBL" id="KAK8875485.1"/>
    </source>
</evidence>
<feature type="compositionally biased region" description="Polar residues" evidence="1">
    <location>
        <begin position="368"/>
        <end position="385"/>
    </location>
</feature>
<accession>A0ABR2JEY8</accession>
<feature type="region of interest" description="Disordered" evidence="1">
    <location>
        <begin position="201"/>
        <end position="226"/>
    </location>
</feature>
<dbReference type="Pfam" id="PF07004">
    <property type="entry name" value="SHIPPO-rpt"/>
    <property type="match status" value="3"/>
</dbReference>
<keyword evidence="3" id="KW-1185">Reference proteome</keyword>
<organism evidence="2 3">
    <name type="scientific">Tritrichomonas musculus</name>
    <dbReference type="NCBI Taxonomy" id="1915356"/>
    <lineage>
        <taxon>Eukaryota</taxon>
        <taxon>Metamonada</taxon>
        <taxon>Parabasalia</taxon>
        <taxon>Tritrichomonadida</taxon>
        <taxon>Tritrichomonadidae</taxon>
        <taxon>Tritrichomonas</taxon>
    </lineage>
</organism>
<name>A0ABR2JEY8_9EUKA</name>
<feature type="region of interest" description="Disordered" evidence="1">
    <location>
        <begin position="64"/>
        <end position="91"/>
    </location>
</feature>
<evidence type="ECO:0000256" key="1">
    <source>
        <dbReference type="SAM" id="MobiDB-lite"/>
    </source>
</evidence>
<dbReference type="EMBL" id="JAPFFF010000012">
    <property type="protein sequence ID" value="KAK8875485.1"/>
    <property type="molecule type" value="Genomic_DNA"/>
</dbReference>
<dbReference type="Proteomes" id="UP001470230">
    <property type="component" value="Unassembled WGS sequence"/>
</dbReference>
<proteinExistence type="predicted"/>
<dbReference type="PANTHER" id="PTHR21580">
    <property type="entry name" value="SHIPPO-1-RELATED"/>
    <property type="match status" value="1"/>
</dbReference>
<sequence>MTLDNFATSISRDFTPGPGAYSTETYRAVGDRYSIKCNIRPKYGSRPPLTSEIDYPKEYSSFTRNRKTISPKYQPRRIEETPGPEFLPNPREQFSKSVCIKSKYADPDTSMYPGPGTYSPGDLSKTKVPPMVGRSKIILSDNPDSPGPAAYNVLHKIGEAPKYTIRPKTALIEDRSLNPGMLYNNPPKIGESTPRWTISRSKRKGDIDRKVPGPGTYQHDVPHDSRIAPCIRPKSQIKDREYYDVPLRNDHEFPKITQKTIGLKTECEYWGSRNKNPGPGFMPKSTLAQNGLTIGERFKNKNAQDSPGPSDYNPQNARLPSEPIFTVKGPMARDDWLPKKANEPGPADYNTRSKNSAPKWIIGDRSINRTTRSMSSQRELTVLTSRKPKSSLQ</sequence>
<evidence type="ECO:0000313" key="3">
    <source>
        <dbReference type="Proteomes" id="UP001470230"/>
    </source>
</evidence>
<dbReference type="PANTHER" id="PTHR21580:SF28">
    <property type="entry name" value="BOREALIN N-TERMINAL DOMAIN-CONTAINING PROTEIN-RELATED"/>
    <property type="match status" value="1"/>
</dbReference>
<dbReference type="InterPro" id="IPR010736">
    <property type="entry name" value="SHIPPO-rpt"/>
</dbReference>
<dbReference type="InterPro" id="IPR051291">
    <property type="entry name" value="CIMAP"/>
</dbReference>
<reference evidence="2 3" key="1">
    <citation type="submission" date="2024-04" db="EMBL/GenBank/DDBJ databases">
        <title>Tritrichomonas musculus Genome.</title>
        <authorList>
            <person name="Alves-Ferreira E."/>
            <person name="Grigg M."/>
            <person name="Lorenzi H."/>
            <person name="Galac M."/>
        </authorList>
    </citation>
    <scope>NUCLEOTIDE SEQUENCE [LARGE SCALE GENOMIC DNA]</scope>
    <source>
        <strain evidence="2 3">EAF2021</strain>
    </source>
</reference>
<feature type="compositionally biased region" description="Polar residues" evidence="1">
    <location>
        <begin position="301"/>
        <end position="318"/>
    </location>
</feature>